<gene>
    <name evidence="1" type="ORF">H8K52_06420</name>
</gene>
<dbReference type="EMBL" id="JACOFW010000005">
    <property type="protein sequence ID" value="MBC3806979.1"/>
    <property type="molecule type" value="Genomic_DNA"/>
</dbReference>
<proteinExistence type="predicted"/>
<organism evidence="1 2">
    <name type="scientific">Undibacterium seohonense</name>
    <dbReference type="NCBI Taxonomy" id="1344950"/>
    <lineage>
        <taxon>Bacteria</taxon>
        <taxon>Pseudomonadati</taxon>
        <taxon>Pseudomonadota</taxon>
        <taxon>Betaproteobacteria</taxon>
        <taxon>Burkholderiales</taxon>
        <taxon>Oxalobacteraceae</taxon>
        <taxon>Undibacterium</taxon>
    </lineage>
</organism>
<protein>
    <recommendedName>
        <fullName evidence="3">Lipoprotein</fullName>
    </recommendedName>
</protein>
<evidence type="ECO:0008006" key="3">
    <source>
        <dbReference type="Google" id="ProtNLM"/>
    </source>
</evidence>
<sequence>MNANMNQTAVFISLRYFVVFAALCLSGCASILGNTGRENKAVDKFSAADVFKKPVETTDVIALLTDGKVSGQKLENEEFAFAFEQALKNARIKDENGRNHIQDRLILASNSLCEEYKTVLKRKQSNMNFILGSAATIFGAGGAIANGAQAAKNFAALAGLTTGIRAEYNQEYYADVMAHVITKAISKRRKVIFDEIQEAKTASIKSYNIEMALADVATYHGACSLIAGLETADDLVSKHNVTLGLDTLGATMAKPAQNNKPEEK</sequence>
<evidence type="ECO:0000313" key="2">
    <source>
        <dbReference type="Proteomes" id="UP000648257"/>
    </source>
</evidence>
<dbReference type="RefSeq" id="WP_186922065.1">
    <property type="nucleotide sequence ID" value="NZ_JACOFW010000005.1"/>
</dbReference>
<keyword evidence="2" id="KW-1185">Reference proteome</keyword>
<accession>A0ABR6X251</accession>
<dbReference type="Proteomes" id="UP000648257">
    <property type="component" value="Unassembled WGS sequence"/>
</dbReference>
<comment type="caution">
    <text evidence="1">The sequence shown here is derived from an EMBL/GenBank/DDBJ whole genome shotgun (WGS) entry which is preliminary data.</text>
</comment>
<name>A0ABR6X251_9BURK</name>
<reference evidence="1 2" key="1">
    <citation type="submission" date="2020-08" db="EMBL/GenBank/DDBJ databases">
        <title>Novel species isolated from subtropical streams in China.</title>
        <authorList>
            <person name="Lu H."/>
        </authorList>
    </citation>
    <scope>NUCLEOTIDE SEQUENCE [LARGE SCALE GENOMIC DNA]</scope>
    <source>
        <strain evidence="1 2">KACC 16656</strain>
    </source>
</reference>
<evidence type="ECO:0000313" key="1">
    <source>
        <dbReference type="EMBL" id="MBC3806979.1"/>
    </source>
</evidence>